<comment type="cofactor">
    <cofactor evidence="8">
        <name>Zn(2+)</name>
        <dbReference type="ChEBI" id="CHEBI:29105"/>
    </cofactor>
    <text evidence="8">Binds 1 zinc ion per subunit.</text>
</comment>
<dbReference type="EC" id="3.5.4.33" evidence="8"/>
<dbReference type="SUPFAM" id="SSF53927">
    <property type="entry name" value="Cytidine deaminase-like"/>
    <property type="match status" value="1"/>
</dbReference>
<keyword evidence="6 8" id="KW-0862">Zinc</keyword>
<dbReference type="InterPro" id="IPR002125">
    <property type="entry name" value="CMP_dCMP_dom"/>
</dbReference>
<keyword evidence="4 8" id="KW-0479">Metal-binding</keyword>
<dbReference type="Proteomes" id="UP000051751">
    <property type="component" value="Unassembled WGS sequence"/>
</dbReference>
<organism evidence="10 13">
    <name type="scientific">Lactobacillus selangorensis</name>
    <dbReference type="NCBI Taxonomy" id="81857"/>
    <lineage>
        <taxon>Bacteria</taxon>
        <taxon>Bacillati</taxon>
        <taxon>Bacillota</taxon>
        <taxon>Bacilli</taxon>
        <taxon>Lactobacillales</taxon>
        <taxon>Lactobacillaceae</taxon>
        <taxon>Lactobacillus</taxon>
    </lineage>
</organism>
<dbReference type="EMBL" id="JQAT01000008">
    <property type="protein sequence ID" value="KRN27413.1"/>
    <property type="molecule type" value="Genomic_DNA"/>
</dbReference>
<dbReference type="InterPro" id="IPR058535">
    <property type="entry name" value="MafB19-deam"/>
</dbReference>
<dbReference type="PROSITE" id="PS51747">
    <property type="entry name" value="CYT_DCMP_DEAMINASES_2"/>
    <property type="match status" value="1"/>
</dbReference>
<dbReference type="NCBIfam" id="NF008113">
    <property type="entry name" value="PRK10860.1"/>
    <property type="match status" value="1"/>
</dbReference>
<dbReference type="GO" id="GO:0008270">
    <property type="term" value="F:zinc ion binding"/>
    <property type="evidence" value="ECO:0007669"/>
    <property type="project" value="UniProtKB-UniRule"/>
</dbReference>
<dbReference type="OrthoDB" id="9802676at2"/>
<dbReference type="Proteomes" id="UP000051645">
    <property type="component" value="Unassembled WGS sequence"/>
</dbReference>
<feature type="domain" description="CMP/dCMP-type deaminase" evidence="9">
    <location>
        <begin position="20"/>
        <end position="131"/>
    </location>
</feature>
<evidence type="ECO:0000259" key="9">
    <source>
        <dbReference type="PROSITE" id="PS51747"/>
    </source>
</evidence>
<evidence type="ECO:0000256" key="7">
    <source>
        <dbReference type="ARBA" id="ARBA00048045"/>
    </source>
</evidence>
<evidence type="ECO:0000256" key="2">
    <source>
        <dbReference type="ARBA" id="ARBA00011738"/>
    </source>
</evidence>
<dbReference type="HAMAP" id="MF_00972">
    <property type="entry name" value="tRNA_aden_deaminase"/>
    <property type="match status" value="1"/>
</dbReference>
<feature type="binding site" evidence="8">
    <location>
        <position position="71"/>
    </location>
    <ligand>
        <name>Zn(2+)</name>
        <dbReference type="ChEBI" id="CHEBI:29105"/>
        <note>catalytic</note>
    </ligand>
</feature>
<name>A0A0R2FM25_9LACO</name>
<evidence type="ECO:0000256" key="3">
    <source>
        <dbReference type="ARBA" id="ARBA00022694"/>
    </source>
</evidence>
<keyword evidence="3 8" id="KW-0819">tRNA processing</keyword>
<evidence type="ECO:0000313" key="11">
    <source>
        <dbReference type="EMBL" id="KRN31390.1"/>
    </source>
</evidence>
<feature type="active site" description="Proton donor" evidence="8">
    <location>
        <position position="73"/>
    </location>
</feature>
<dbReference type="Gene3D" id="3.40.140.10">
    <property type="entry name" value="Cytidine Deaminase, domain 2"/>
    <property type="match status" value="1"/>
</dbReference>
<dbReference type="PROSITE" id="PS00903">
    <property type="entry name" value="CYT_DCMP_DEAMINASES_1"/>
    <property type="match status" value="1"/>
</dbReference>
<proteinExistence type="inferred from homology"/>
<comment type="catalytic activity">
    <reaction evidence="7 8">
        <text>adenosine(34) in tRNA + H2O + H(+) = inosine(34) in tRNA + NH4(+)</text>
        <dbReference type="Rhea" id="RHEA:43168"/>
        <dbReference type="Rhea" id="RHEA-COMP:10373"/>
        <dbReference type="Rhea" id="RHEA-COMP:10374"/>
        <dbReference type="ChEBI" id="CHEBI:15377"/>
        <dbReference type="ChEBI" id="CHEBI:15378"/>
        <dbReference type="ChEBI" id="CHEBI:28938"/>
        <dbReference type="ChEBI" id="CHEBI:74411"/>
        <dbReference type="ChEBI" id="CHEBI:82852"/>
        <dbReference type="EC" id="3.5.4.33"/>
    </reaction>
</comment>
<gene>
    <name evidence="8" type="primary">tadA</name>
    <name evidence="10" type="ORF">IV38_GL002065</name>
    <name evidence="11" type="ORF">IV40_GL001385</name>
</gene>
<dbReference type="STRING" id="81857.IV38_GL002065"/>
<feature type="binding site" evidence="8">
    <location>
        <position position="101"/>
    </location>
    <ligand>
        <name>Zn(2+)</name>
        <dbReference type="ChEBI" id="CHEBI:29105"/>
        <note>catalytic</note>
    </ligand>
</feature>
<dbReference type="GO" id="GO:0052717">
    <property type="term" value="F:tRNA-specific adenosine-34 deaminase activity"/>
    <property type="evidence" value="ECO:0007669"/>
    <property type="project" value="UniProtKB-UniRule"/>
</dbReference>
<reference evidence="12 13" key="1">
    <citation type="journal article" date="2015" name="Genome Announc.">
        <title>Expanding the biotechnology potential of lactobacilli through comparative genomics of 213 strains and associated genera.</title>
        <authorList>
            <person name="Sun Z."/>
            <person name="Harris H.M."/>
            <person name="McCann A."/>
            <person name="Guo C."/>
            <person name="Argimon S."/>
            <person name="Zhang W."/>
            <person name="Yang X."/>
            <person name="Jeffery I.B."/>
            <person name="Cooney J.C."/>
            <person name="Kagawa T.F."/>
            <person name="Liu W."/>
            <person name="Song Y."/>
            <person name="Salvetti E."/>
            <person name="Wrobel A."/>
            <person name="Rasinkangas P."/>
            <person name="Parkhill J."/>
            <person name="Rea M.C."/>
            <person name="O'Sullivan O."/>
            <person name="Ritari J."/>
            <person name="Douillard F.P."/>
            <person name="Paul Ross R."/>
            <person name="Yang R."/>
            <person name="Briner A.E."/>
            <person name="Felis G.E."/>
            <person name="de Vos W.M."/>
            <person name="Barrangou R."/>
            <person name="Klaenhammer T.R."/>
            <person name="Caufield P.W."/>
            <person name="Cui Y."/>
            <person name="Zhang H."/>
            <person name="O'Toole P.W."/>
        </authorList>
    </citation>
    <scope>NUCLEOTIDE SEQUENCE [LARGE SCALE GENOMIC DNA]</scope>
    <source>
        <strain evidence="10 13">ATCC BAA-66</strain>
        <strain evidence="11 12">DSM 13344</strain>
    </source>
</reference>
<comment type="caution">
    <text evidence="10">The sequence shown here is derived from an EMBL/GenBank/DDBJ whole genome shotgun (WGS) entry which is preliminary data.</text>
</comment>
<dbReference type="InterPro" id="IPR016192">
    <property type="entry name" value="APOBEC/CMP_deaminase_Zn-bd"/>
</dbReference>
<evidence type="ECO:0000256" key="1">
    <source>
        <dbReference type="ARBA" id="ARBA00010669"/>
    </source>
</evidence>
<evidence type="ECO:0000256" key="5">
    <source>
        <dbReference type="ARBA" id="ARBA00022801"/>
    </source>
</evidence>
<evidence type="ECO:0000313" key="10">
    <source>
        <dbReference type="EMBL" id="KRN27413.1"/>
    </source>
</evidence>
<comment type="similarity">
    <text evidence="1">Belongs to the cytidine and deoxycytidylate deaminase family. ADAT2 subfamily.</text>
</comment>
<dbReference type="GO" id="GO:0002100">
    <property type="term" value="P:tRNA wobble adenosine to inosine editing"/>
    <property type="evidence" value="ECO:0007669"/>
    <property type="project" value="UniProtKB-UniRule"/>
</dbReference>
<dbReference type="PANTHER" id="PTHR11079:SF202">
    <property type="entry name" value="TRNA-SPECIFIC ADENOSINE DEAMINASE"/>
    <property type="match status" value="1"/>
</dbReference>
<comment type="subunit">
    <text evidence="2 8">Homodimer.</text>
</comment>
<evidence type="ECO:0000256" key="4">
    <source>
        <dbReference type="ARBA" id="ARBA00022723"/>
    </source>
</evidence>
<sequence length="175" mass="19600">MDYHYLRRGGHIVTKSLTQADIQHYMGEALFEARAAEQIGEVPIGAVVVQNGKIIGRGHNIREHTQDATLHAEMIAIQEACMTVHSWRLEDAQLFVTLEPCPMCAGAIINSRIDRVYYGAPDPKAGAAGTLVNLLTDHRFNHQADVFSNVRAAESKALLQHFFQEIRRKRKNKKG</sequence>
<dbReference type="Pfam" id="PF14437">
    <property type="entry name" value="MafB19-deam"/>
    <property type="match status" value="1"/>
</dbReference>
<dbReference type="AlphaFoldDB" id="A0A0R2FM25"/>
<feature type="binding site" evidence="8">
    <location>
        <position position="104"/>
    </location>
    <ligand>
        <name>Zn(2+)</name>
        <dbReference type="ChEBI" id="CHEBI:29105"/>
        <note>catalytic</note>
    </ligand>
</feature>
<dbReference type="CDD" id="cd01285">
    <property type="entry name" value="nucleoside_deaminase"/>
    <property type="match status" value="1"/>
</dbReference>
<evidence type="ECO:0000256" key="6">
    <source>
        <dbReference type="ARBA" id="ARBA00022833"/>
    </source>
</evidence>
<dbReference type="InterPro" id="IPR028883">
    <property type="entry name" value="tRNA_aden_deaminase"/>
</dbReference>
<keyword evidence="12" id="KW-1185">Reference proteome</keyword>
<protein>
    <recommendedName>
        <fullName evidence="8">tRNA-specific adenosine deaminase</fullName>
        <ecNumber evidence="8">3.5.4.33</ecNumber>
    </recommendedName>
</protein>
<dbReference type="EMBL" id="JQAZ01000004">
    <property type="protein sequence ID" value="KRN31390.1"/>
    <property type="molecule type" value="Genomic_DNA"/>
</dbReference>
<evidence type="ECO:0000313" key="13">
    <source>
        <dbReference type="Proteomes" id="UP000051751"/>
    </source>
</evidence>
<dbReference type="PANTHER" id="PTHR11079">
    <property type="entry name" value="CYTOSINE DEAMINASE FAMILY MEMBER"/>
    <property type="match status" value="1"/>
</dbReference>
<dbReference type="PATRIC" id="fig|81857.3.peg.2116"/>
<dbReference type="FunFam" id="3.40.140.10:FF:000005">
    <property type="entry name" value="tRNA-specific adenosine deaminase"/>
    <property type="match status" value="1"/>
</dbReference>
<evidence type="ECO:0000313" key="12">
    <source>
        <dbReference type="Proteomes" id="UP000051645"/>
    </source>
</evidence>
<comment type="function">
    <text evidence="8">Catalyzes the deamination of adenosine to inosine at the wobble position 34 of tRNA(Arg2).</text>
</comment>
<evidence type="ECO:0000256" key="8">
    <source>
        <dbReference type="HAMAP-Rule" id="MF_00972"/>
    </source>
</evidence>
<accession>A0A0R2FM25</accession>
<keyword evidence="5 8" id="KW-0378">Hydrolase</keyword>
<dbReference type="InterPro" id="IPR016193">
    <property type="entry name" value="Cytidine_deaminase-like"/>
</dbReference>